<evidence type="ECO:0000313" key="1">
    <source>
        <dbReference type="EMBL" id="PKY56062.1"/>
    </source>
</evidence>
<keyword evidence="2" id="KW-1185">Reference proteome</keyword>
<name>A0A2I1HB07_9GLOM</name>
<dbReference type="Proteomes" id="UP000234323">
    <property type="component" value="Unassembled WGS sequence"/>
</dbReference>
<accession>A0A2I1HB07</accession>
<proteinExistence type="predicted"/>
<dbReference type="AlphaFoldDB" id="A0A2I1HB07"/>
<organism evidence="1 2">
    <name type="scientific">Rhizophagus irregularis</name>
    <dbReference type="NCBI Taxonomy" id="588596"/>
    <lineage>
        <taxon>Eukaryota</taxon>
        <taxon>Fungi</taxon>
        <taxon>Fungi incertae sedis</taxon>
        <taxon>Mucoromycota</taxon>
        <taxon>Glomeromycotina</taxon>
        <taxon>Glomeromycetes</taxon>
        <taxon>Glomerales</taxon>
        <taxon>Glomeraceae</taxon>
        <taxon>Rhizophagus</taxon>
    </lineage>
</organism>
<sequence>MSDTRLSFATATRLAAKLPALYANARAKYPPRQVESFIDFDELLLIYDAPLRHVESFIDFDELPSVYDVPLLLRSFNTFTLIDDSDTTLMMNRKTSLSDSFTVNLNETNNVGDTKVLFSSLKIGDLKHIIYDEVRGGNLKEVKIN</sequence>
<gene>
    <name evidence="1" type="ORF">RhiirA4_476056</name>
</gene>
<feature type="non-terminal residue" evidence="1">
    <location>
        <position position="145"/>
    </location>
</feature>
<comment type="caution">
    <text evidence="1">The sequence shown here is derived from an EMBL/GenBank/DDBJ whole genome shotgun (WGS) entry which is preliminary data.</text>
</comment>
<reference evidence="1 2" key="1">
    <citation type="submission" date="2015-10" db="EMBL/GenBank/DDBJ databases">
        <title>Genome analyses suggest a sexual origin of heterokaryosis in a supposedly ancient asexual fungus.</title>
        <authorList>
            <person name="Ropars J."/>
            <person name="Sedzielewska K."/>
            <person name="Noel J."/>
            <person name="Charron P."/>
            <person name="Farinelli L."/>
            <person name="Marton T."/>
            <person name="Kruger M."/>
            <person name="Pelin A."/>
            <person name="Brachmann A."/>
            <person name="Corradi N."/>
        </authorList>
    </citation>
    <scope>NUCLEOTIDE SEQUENCE [LARGE SCALE GENOMIC DNA]</scope>
    <source>
        <strain evidence="1 2">A4</strain>
    </source>
</reference>
<evidence type="ECO:0000313" key="2">
    <source>
        <dbReference type="Proteomes" id="UP000234323"/>
    </source>
</evidence>
<protein>
    <submittedName>
        <fullName evidence="1">Uncharacterized protein</fullName>
    </submittedName>
</protein>
<dbReference type="EMBL" id="LLXI01002050">
    <property type="protein sequence ID" value="PKY56062.1"/>
    <property type="molecule type" value="Genomic_DNA"/>
</dbReference>